<dbReference type="InterPro" id="IPR010071">
    <property type="entry name" value="AA_adenyl_dom"/>
</dbReference>
<dbReference type="FunFam" id="3.40.50.12780:FF:000012">
    <property type="entry name" value="Non-ribosomal peptide synthetase"/>
    <property type="match status" value="3"/>
</dbReference>
<dbReference type="InterPro" id="IPR020806">
    <property type="entry name" value="PKS_PP-bd"/>
</dbReference>
<dbReference type="FunFam" id="1.10.1200.10:FF:000016">
    <property type="entry name" value="Non-ribosomal peptide synthase"/>
    <property type="match status" value="1"/>
</dbReference>
<proteinExistence type="inferred from homology"/>
<feature type="domain" description="Carrier" evidence="6">
    <location>
        <begin position="3109"/>
        <end position="3184"/>
    </location>
</feature>
<feature type="domain" description="Carrier" evidence="6">
    <location>
        <begin position="2051"/>
        <end position="2126"/>
    </location>
</feature>
<dbReference type="FunFam" id="3.30.300.30:FF:000010">
    <property type="entry name" value="Enterobactin synthetase component F"/>
    <property type="match status" value="4"/>
</dbReference>
<dbReference type="InterPro" id="IPR045851">
    <property type="entry name" value="AMP-bd_C_sf"/>
</dbReference>
<evidence type="ECO:0000256" key="2">
    <source>
        <dbReference type="ARBA" id="ARBA00006432"/>
    </source>
</evidence>
<dbReference type="InterPro" id="IPR025110">
    <property type="entry name" value="AMP-bd_C"/>
</dbReference>
<dbReference type="Pfam" id="PF00501">
    <property type="entry name" value="AMP-binding"/>
    <property type="match status" value="4"/>
</dbReference>
<dbReference type="PANTHER" id="PTHR45527">
    <property type="entry name" value="NONRIBOSOMAL PEPTIDE SYNTHETASE"/>
    <property type="match status" value="1"/>
</dbReference>
<dbReference type="FunFam" id="1.10.1200.10:FF:000005">
    <property type="entry name" value="Nonribosomal peptide synthetase 1"/>
    <property type="match status" value="3"/>
</dbReference>
<dbReference type="InterPro" id="IPR036736">
    <property type="entry name" value="ACP-like_sf"/>
</dbReference>
<accession>A0A1M7LL67</accession>
<evidence type="ECO:0000256" key="4">
    <source>
        <dbReference type="ARBA" id="ARBA00022553"/>
    </source>
</evidence>
<dbReference type="InterPro" id="IPR006162">
    <property type="entry name" value="Ppantetheine_attach_site"/>
</dbReference>
<dbReference type="Gene3D" id="3.30.559.30">
    <property type="entry name" value="Nonribosomal peptide synthetase, condensation domain"/>
    <property type="match status" value="4"/>
</dbReference>
<dbReference type="GO" id="GO:0005829">
    <property type="term" value="C:cytosol"/>
    <property type="evidence" value="ECO:0007669"/>
    <property type="project" value="TreeGrafter"/>
</dbReference>
<dbReference type="InterPro" id="IPR000873">
    <property type="entry name" value="AMP-dep_synth/lig_dom"/>
</dbReference>
<dbReference type="GO" id="GO:0009366">
    <property type="term" value="C:enterobactin synthetase complex"/>
    <property type="evidence" value="ECO:0007669"/>
    <property type="project" value="TreeGrafter"/>
</dbReference>
<dbReference type="Proteomes" id="UP000184339">
    <property type="component" value="Unassembled WGS sequence"/>
</dbReference>
<dbReference type="FunFam" id="3.40.50.980:FF:000001">
    <property type="entry name" value="Non-ribosomal peptide synthetase"/>
    <property type="match status" value="4"/>
</dbReference>
<sequence length="4246" mass="463559">MSDDSKLSASKQALLAKWLQGKVKTQSSIPRRPADVQAALSFAQQRLWFLDQYEPGSPFYNMPMALRLTGTLATDALNRTLNELVRRHATLRTVFALDGDMPVQRDTGKAELTVPLHDLTHLAVAQRETKAQELAQAEALAPFDLGTGPLIRATLLRLDDQQHILLFTLHHIVADGWSLGVLVDEVAALYGAFVQGQASPLSELPIQYTDFAHWQRTSLDGAALQKQVDYWKAQLEEATPLLILPTDHARPARQSHRGAVLHFTVDGVTGQALQALVQPGGSTLFMALLAAFNVLLARYSGQTDICIGTPVANRSRPELEKLIGFFANTLVLRTQVNEYASFNELLADTRRTALDSYAHQDVPFEQLVEVLKPERNAGHSPLFQVMLALQNTPAGTLELPGLQLDPVLTERVTAKFDLMLNVAEEADGSLACALEYSTDLFQAATIQRMACHFARLLDAIVAAPSAPIHTLVMLDTREQLAQLEQGGRTAAPLAVEPVHRMFEAQALRTPDRIALEFGPVTLSYAQLNRRSDILSQRLRSQGVGPDVCVGVCTNRSPEMVIGVLAILKAGGAYVALDPNYPQERLAYMLSDAAPRLVLTQRALLERLPATPYLLLDDAAEDGEAAAISTVTGPDMANLAYVIYTSGSTGRPKGVGLSHTALSNLIAWQLAEHPVTGGRVLQFASLNFDVSFQEIFSTLCGGDTLVLLDEAQRQDMEHLQHLVLNGGFRRVFLPNAVLQQFAGLPLPDAAKGHCDIITAGEQLLAGPAVKALMRAAGGNLFNQYGPSETHVATQFRLDARDMDDWPTQPPIGRAIANTRIYILDAYFNPVASGAVGELYIAGMCLGRAYINQPALTAAAFLPDPYGAQPGARMYRTGDLARRRADGNIEYLGRIDGQVKIRGMRVELGEIEAALRALAGVREASAQAREDTPGDKRLVAYVAMDADAFRPQDMRAALSGGLPEHMLPAHIVRLSQLPLTRNGKVDRRALPAPEGSRGEDDYETPAGPLESTVAAVWADVLKLDKVGRNDNFFHLGGHSLLATLVMTRLRRALRRDIALRTLFEAPTVRLLAASIAQQPDIEDSHIPVASRDVALPLSFAQQRLWFLDQLETSSAFYNIPFALRVHGRLDTAALQRTLSHVLERHEVLRTRFVTEAGTPVQRISTVAELALPVVSLVHLPHAEREAQVTWRAQVEAQTPFDLMQAPLLRASLLQLAEDEHILLLTMHHIASDGWSVGVLVREVAALYSAFAQGHAAPLAPLAHQYADYACWQRERLAGDRMQRQLDYWLKQLADAPTLLTLPTDRPRPAVQTYAGASHVFTVDSSVTSVLRDIGARQGATLFMTLAAAYHILLARYAGQSDICTGSPVAGREHAELSDLIGFFVNTVVLRSRLDLHLPFAALLEQMRQVALDAFANQDVPFEQLVERLAPERDASHAPLFQAMFVLQNAPIGELELPGLRLSPVTTGTVSAKFDLTLSVSEDEGGLWCALEYNTDLFEASTIENMAGHYARLLQALTEAQDTPIGDLPLMDGIERARTLRVPSASHIESLCLHQLFEQQAARSPSGIALVCEDQRLSYAELNARANRVAHQLRAMGVGPDVLVGLAVERKPEMIVGLLAILKAGGAYVPLDPSYPEDRIAYMLADAKPAVVLAQPHTAPACDAPVLCFDDEALSAQPDGNLANLTTPSNLAYVIYTSGSTGRPKGALLQHGNVTRLFKATAQWFDFSDKDSWSLFHSYAFDFSVWEIWGALLYGGKLVMVPYLVSRAPEQFHALLAAEQVTILNQTPSAFQQLMEADRQPGAPALSLRRVVFGGEALNQSALAPWFIRHGRTQPLLVNMYGITETTVHVTHVPLHAEIASASPIGVPIPDLGVYILDSRQNPAPVGVPGELHVSGAGLARGYLNRPDLTAERFVPDPFSAQAGSRMYRSGDLARWLPDGGIEYLGRIDNQIKIRGFRIELGEIESALAALDGVREALVLAREDNRGDKRLVAYVVSSLEEPALRAGLGKTLPEYMVPSHFVSLERFPLTANGKVDRKALPAPDLSRSQASYVAPSGEVEIGVAAIWAEVLMVERVGLHDNFFSLGGHSLLAAQLVARVRDAFSCELPLRSLFESPTVAGMVQRMAVAKAGAPSVAAITAVDRNGVLPLSFGQKRFWFLDQYQPGSAAYSAPIALSLKGIVDPDILQRTFNHLVARHEPLRTVFTAEDGEPRQLILPPFAPVIDTRDLSVLSEIERDHQIKDAIRNEAVTPFNLRHGPLLRIALLKLHEQEHVLLLTLHHILYDGWSMGVLLDEFTTLYCALREGASPALAPLPVQYADYTHWENVQLSGTSLDSQLDFWRAQLADAPALLALPVDRARPSVMTHNGATLHTVISVETTHGLLRLGQSRQATLFMVLAAAFNTLMHRYTGQDDLCIGALSANRPAGTTGLIGIFVNILALRSRASIDEPFTAVLQRTRDSLLAAYENPLPFELVLSHIAPQRDASSLPYAQVALNFHNERDPKVDDTAFARSRAGGLHIAGLHGSSATHAHFELKLEMGLEGDVLHIDYEYNTDLFDASTIESMAGHYARILQALTEAPDTPIGDLPLMDDSARALTLRVPSASHTESLCLHQLFEQQAARCPDAIALVCEDQRLSYAELNARANRVAHRLRAMGVGPDVLVGLSVERKPEMIVGLLAILKAGGAYVPLDPSYPEDRIAYMLADAKPAVVLAQPHTAPACDAPVLCFDDEALSSQPDSNLANLTTPSNLAYVIYTSGSTGRPKGALLQHGNVTRLFKATAQWFDFSDKDSWSLFHSYAFDFSVWEIWGALLYGGKLVMVPYLVSRAPEQFHALLAAEQVTILNQTPSAFQQLMEADRQPGAPALSLRQVVFGGEALNQSALAPWFIRHGRTQPLLVNMYGITETTVHVTHVPLHAEIASASPIGVPIPDLGVYILDSRQNPVPVGVPGELHVSGAGLARGYLNRPDLTAERFVPDPFSAQAGARMYRSGDLARWLPDGGIEYLGRIDHQIKIRGFRIELGEIESALAALDGVREALVLAREDNRGDKRLVAYVVSSLEESALRAGLGKTLPEYMVPSHFVSLERFPLTGNGKVDRKALPAPDLSRSQADYVAPSGEVEIAVAAIWAEVLMVERVGLHDNFFSLGGHSLLATQVISRTRTRFNVNLPLRSLFESPTVGAIAALIGETEQDSAAEHIPQADRNQALPLSYAQQRLWVLDQFTAGTASYNVPFVLTLRGQLDVKALQRTLNEVVRRHEALRTTFHAEDGIPVQRVTASVTLPLVQTDLSDLPRSEREAHAAWMAQDMAQAPFDLATGPLIRASIVRMGESEHRFMLTMHHIVSDGWSVGVLVGELAALYSAYTQGLPSPLAPLSIQYADFAQWQRNWLIGPVLDAQRSYWRDYLSGAPAILTLPTDRPRPPVQTYRGAVHYFHLPASVATGLQALGRETGTTLFMSLAAAFNIVLSRYSGQDDICLGTSIANRNRADIEPLIGFFVNTLVLRTRIDRSMRFRTLLEGVRADSLAAYARQDLPFEYLVDDLHLERQRSHSPLFQVMLVVQNAPLGDLELAGLELEPLRAETASAKFDLTLGVGGEGDTLSASMEYSTDLFDESTIVRMAQHFTRLLESIVAAPDARIGDLDMLTPAERQLVLYGWNDSATRHTSGLPIHRQIEAQVARTPERTAVLCRGIRLSYSQLNARANRLAHRLHSHGVAPDTLVGVCMERSLEMVVAVLAVLKAGAAYVPLDPGYPEQRLSYMLDDARPAVLLTQSHLPIARQALGVPVAFLDREDDAAYPDTNLPLQAVAQNLAYVIYTSGSTGKPKGTAVHQGGLLNLVNWFVKQFGIGAEDKILLFSSFSFDLTQKNLYAALISGGELHLPAEGYDPQGAATLIREQGITCINCAPSAFYPLLAHGPLPLRHVFLGGEPIRAELLLESFSHRTKVPAIHNTYGPTEASDVVSFHSWDMAQGSTVIPIGRPIANTQLYILDQDMQPVPPGAAGELHIGGDGVGRGYRQRPALTAEKFVPDPFGTSAGARLYKTGDLARFLPDGAIEYLGRIDHQIKLRGFRIELGEIEAELGAIAGIGEMLVMLREDTPGDRRLVAYLCGPAVPDAPMLRATLLRSLPDYMVPAHFVVLEKMPLSPNGKIERRELPVPDAVSFVQEYVAPSTPVEKTIAAIWASVLKVGRIGVQDNFFELGGHSLMAVQVLSRITRETGVTLPIETIFAAQTVALLARELETRRPAPQDGVTTIRI</sequence>
<dbReference type="Gene3D" id="3.40.50.980">
    <property type="match status" value="4"/>
</dbReference>
<keyword evidence="8" id="KW-1185">Reference proteome</keyword>
<name>A0A1M7LL67_9BURK</name>
<dbReference type="Gene3D" id="3.30.559.10">
    <property type="entry name" value="Chloramphenicol acetyltransferase-like domain"/>
    <property type="match status" value="4"/>
</dbReference>
<dbReference type="OrthoDB" id="6297021at2"/>
<dbReference type="RefSeq" id="WP_072782516.1">
    <property type="nucleotide sequence ID" value="NZ_FRCX01000002.1"/>
</dbReference>
<dbReference type="SUPFAM" id="SSF56801">
    <property type="entry name" value="Acetyl-CoA synthetase-like"/>
    <property type="match status" value="4"/>
</dbReference>
<dbReference type="InterPro" id="IPR023213">
    <property type="entry name" value="CAT-like_dom_sf"/>
</dbReference>
<organism evidence="7 8">
    <name type="scientific">Duganella sacchari</name>
    <dbReference type="NCBI Taxonomy" id="551987"/>
    <lineage>
        <taxon>Bacteria</taxon>
        <taxon>Pseudomonadati</taxon>
        <taxon>Pseudomonadota</taxon>
        <taxon>Betaproteobacteria</taxon>
        <taxon>Burkholderiales</taxon>
        <taxon>Oxalobacteraceae</taxon>
        <taxon>Telluria group</taxon>
        <taxon>Duganella</taxon>
    </lineage>
</organism>
<dbReference type="Pfam" id="PF13193">
    <property type="entry name" value="AMP-binding_C"/>
    <property type="match status" value="3"/>
</dbReference>
<dbReference type="Pfam" id="PF00668">
    <property type="entry name" value="Condensation"/>
    <property type="match status" value="4"/>
</dbReference>
<evidence type="ECO:0000313" key="7">
    <source>
        <dbReference type="EMBL" id="SHM78877.1"/>
    </source>
</evidence>
<dbReference type="GO" id="GO:0072330">
    <property type="term" value="P:monocarboxylic acid biosynthetic process"/>
    <property type="evidence" value="ECO:0007669"/>
    <property type="project" value="UniProtKB-ARBA"/>
</dbReference>
<dbReference type="FunFam" id="3.40.50.980:FF:000002">
    <property type="entry name" value="Enterobactin synthetase component F"/>
    <property type="match status" value="2"/>
</dbReference>
<dbReference type="GO" id="GO:0031177">
    <property type="term" value="F:phosphopantetheine binding"/>
    <property type="evidence" value="ECO:0007669"/>
    <property type="project" value="InterPro"/>
</dbReference>
<evidence type="ECO:0000313" key="8">
    <source>
        <dbReference type="Proteomes" id="UP000184339"/>
    </source>
</evidence>
<comment type="cofactor">
    <cofactor evidence="1">
        <name>pantetheine 4'-phosphate</name>
        <dbReference type="ChEBI" id="CHEBI:47942"/>
    </cofactor>
</comment>
<evidence type="ECO:0000256" key="3">
    <source>
        <dbReference type="ARBA" id="ARBA00022450"/>
    </source>
</evidence>
<keyword evidence="4" id="KW-0597">Phosphoprotein</keyword>
<dbReference type="GO" id="GO:0043041">
    <property type="term" value="P:amino acid activation for nonribosomal peptide biosynthetic process"/>
    <property type="evidence" value="ECO:0007669"/>
    <property type="project" value="TreeGrafter"/>
</dbReference>
<comment type="similarity">
    <text evidence="2">Belongs to the ATP-dependent AMP-binding enzyme family.</text>
</comment>
<evidence type="ECO:0000256" key="1">
    <source>
        <dbReference type="ARBA" id="ARBA00001957"/>
    </source>
</evidence>
<reference evidence="8" key="1">
    <citation type="submission" date="2016-11" db="EMBL/GenBank/DDBJ databases">
        <authorList>
            <person name="Varghese N."/>
            <person name="Submissions S."/>
        </authorList>
    </citation>
    <scope>NUCLEOTIDE SEQUENCE [LARGE SCALE GENOMIC DNA]</scope>
    <source>
        <strain evidence="8">Sac-22</strain>
    </source>
</reference>
<dbReference type="PROSITE" id="PS00012">
    <property type="entry name" value="PHOSPHOPANTETHEINE"/>
    <property type="match status" value="2"/>
</dbReference>
<dbReference type="SMART" id="SM00823">
    <property type="entry name" value="PKS_PP"/>
    <property type="match status" value="4"/>
</dbReference>
<dbReference type="Gene3D" id="2.30.38.10">
    <property type="entry name" value="Luciferase, Domain 3"/>
    <property type="match status" value="2"/>
</dbReference>
<protein>
    <submittedName>
        <fullName evidence="7">Amino acid adenylation domain-containing protein</fullName>
    </submittedName>
</protein>
<feature type="domain" description="Carrier" evidence="6">
    <location>
        <begin position="4159"/>
        <end position="4234"/>
    </location>
</feature>
<evidence type="ECO:0000256" key="5">
    <source>
        <dbReference type="SAM" id="MobiDB-lite"/>
    </source>
</evidence>
<dbReference type="CDD" id="cd17643">
    <property type="entry name" value="A_NRPS_Cytc1-like"/>
    <property type="match status" value="2"/>
</dbReference>
<dbReference type="Pfam" id="PF00550">
    <property type="entry name" value="PP-binding"/>
    <property type="match status" value="4"/>
</dbReference>
<evidence type="ECO:0000259" key="6">
    <source>
        <dbReference type="PROSITE" id="PS50075"/>
    </source>
</evidence>
<dbReference type="SUPFAM" id="SSF52777">
    <property type="entry name" value="CoA-dependent acyltransferases"/>
    <property type="match status" value="8"/>
</dbReference>
<dbReference type="Gene3D" id="1.10.1200.10">
    <property type="entry name" value="ACP-like"/>
    <property type="match status" value="3"/>
</dbReference>
<dbReference type="InterPro" id="IPR009081">
    <property type="entry name" value="PP-bd_ACP"/>
</dbReference>
<dbReference type="GO" id="GO:0047527">
    <property type="term" value="F:2,3-dihydroxybenzoate-serine ligase activity"/>
    <property type="evidence" value="ECO:0007669"/>
    <property type="project" value="TreeGrafter"/>
</dbReference>
<dbReference type="PROSITE" id="PS50075">
    <property type="entry name" value="CARRIER"/>
    <property type="match status" value="4"/>
</dbReference>
<dbReference type="NCBIfam" id="TIGR01733">
    <property type="entry name" value="AA-adenyl-dom"/>
    <property type="match status" value="4"/>
</dbReference>
<dbReference type="Gene3D" id="3.30.300.30">
    <property type="match status" value="4"/>
</dbReference>
<dbReference type="GO" id="GO:0009239">
    <property type="term" value="P:enterobactin biosynthetic process"/>
    <property type="evidence" value="ECO:0007669"/>
    <property type="project" value="TreeGrafter"/>
</dbReference>
<dbReference type="CDD" id="cd19531">
    <property type="entry name" value="LCL_NRPS-like"/>
    <property type="match status" value="4"/>
</dbReference>
<dbReference type="NCBIfam" id="NF003417">
    <property type="entry name" value="PRK04813.1"/>
    <property type="match status" value="4"/>
</dbReference>
<dbReference type="EMBL" id="FRCX01000002">
    <property type="protein sequence ID" value="SHM78877.1"/>
    <property type="molecule type" value="Genomic_DNA"/>
</dbReference>
<dbReference type="PROSITE" id="PS00455">
    <property type="entry name" value="AMP_BINDING"/>
    <property type="match status" value="4"/>
</dbReference>
<dbReference type="Gene3D" id="3.40.50.1820">
    <property type="entry name" value="alpha/beta hydrolase"/>
    <property type="match status" value="1"/>
</dbReference>
<dbReference type="FunFam" id="2.30.38.10:FF:000001">
    <property type="entry name" value="Non-ribosomal peptide synthetase PvdI"/>
    <property type="match status" value="4"/>
</dbReference>
<dbReference type="SUPFAM" id="SSF47336">
    <property type="entry name" value="ACP-like"/>
    <property type="match status" value="4"/>
</dbReference>
<keyword evidence="3" id="KW-0596">Phosphopantetheine</keyword>
<dbReference type="InterPro" id="IPR020845">
    <property type="entry name" value="AMP-binding_CS"/>
</dbReference>
<dbReference type="FunFam" id="3.30.559.10:FF:000012">
    <property type="entry name" value="Non-ribosomal peptide synthetase"/>
    <property type="match status" value="4"/>
</dbReference>
<dbReference type="CDD" id="cd05930">
    <property type="entry name" value="A_NRPS"/>
    <property type="match status" value="1"/>
</dbReference>
<dbReference type="Gene3D" id="3.40.50.12780">
    <property type="entry name" value="N-terminal domain of ligase-like"/>
    <property type="match status" value="2"/>
</dbReference>
<dbReference type="InterPro" id="IPR029058">
    <property type="entry name" value="AB_hydrolase_fold"/>
</dbReference>
<gene>
    <name evidence="7" type="ORF">SAMN05192549_102505</name>
</gene>
<dbReference type="InterPro" id="IPR001242">
    <property type="entry name" value="Condensation_dom"/>
</dbReference>
<dbReference type="InterPro" id="IPR042099">
    <property type="entry name" value="ANL_N_sf"/>
</dbReference>
<feature type="domain" description="Carrier" evidence="6">
    <location>
        <begin position="1002"/>
        <end position="1077"/>
    </location>
</feature>
<dbReference type="STRING" id="551987.SAMN05192549_102505"/>
<feature type="region of interest" description="Disordered" evidence="5">
    <location>
        <begin position="981"/>
        <end position="1003"/>
    </location>
</feature>
<dbReference type="PANTHER" id="PTHR45527:SF14">
    <property type="entry name" value="PLIPASTATIN SYNTHASE SUBUNIT B"/>
    <property type="match status" value="1"/>
</dbReference>